<reference evidence="2 3" key="1">
    <citation type="submission" date="2018-08" db="EMBL/GenBank/DDBJ databases">
        <title>Bacillus chawlae sp. nov., Bacillus glennii sp. nov., and Bacillus saganii sp. nov. Isolated from the Vehicle Assembly Building at Kennedy Space Center where the Viking Spacecraft were Assembled.</title>
        <authorList>
            <person name="Seuylemezian A."/>
            <person name="Vaishampayan P."/>
        </authorList>
    </citation>
    <scope>NUCLEOTIDE SEQUENCE [LARGE SCALE GENOMIC DNA]</scope>
    <source>
        <strain evidence="2 3">V47-23a</strain>
    </source>
</reference>
<protein>
    <submittedName>
        <fullName evidence="2">General stress protein</fullName>
    </submittedName>
</protein>
<evidence type="ECO:0000313" key="2">
    <source>
        <dbReference type="EMBL" id="RFU70884.1"/>
    </source>
</evidence>
<dbReference type="OrthoDB" id="2353304at2"/>
<dbReference type="Proteomes" id="UP000264541">
    <property type="component" value="Unassembled WGS sequence"/>
</dbReference>
<organism evidence="2 3">
    <name type="scientific">Peribacillus saganii</name>
    <dbReference type="NCBI Taxonomy" id="2303992"/>
    <lineage>
        <taxon>Bacteria</taxon>
        <taxon>Bacillati</taxon>
        <taxon>Bacillota</taxon>
        <taxon>Bacilli</taxon>
        <taxon>Bacillales</taxon>
        <taxon>Bacillaceae</taxon>
        <taxon>Peribacillus</taxon>
    </lineage>
</organism>
<dbReference type="Pfam" id="PF11181">
    <property type="entry name" value="YflT"/>
    <property type="match status" value="1"/>
</dbReference>
<dbReference type="EMBL" id="QVTE01000009">
    <property type="protein sequence ID" value="RFU70884.1"/>
    <property type="molecule type" value="Genomic_DNA"/>
</dbReference>
<dbReference type="AlphaFoldDB" id="A0A372LTK3"/>
<accession>A0A372LTK3</accession>
<dbReference type="RefSeq" id="WP_117325442.1">
    <property type="nucleotide sequence ID" value="NZ_QVTE01000009.1"/>
</dbReference>
<keyword evidence="3" id="KW-1185">Reference proteome</keyword>
<gene>
    <name evidence="2" type="ORF">D0469_04430</name>
</gene>
<proteinExistence type="predicted"/>
<sequence length="109" mass="12319">MRQIEVVENGVQAKEKMDMLLMSGFTKDDIYLFAHDKNRSEHLTENTNTSGTGMKEQGFFNSVGNLFRSRGDELRSKMESLGLSESEAEAYEKMLDEGKVVMIASKMNV</sequence>
<evidence type="ECO:0000313" key="3">
    <source>
        <dbReference type="Proteomes" id="UP000264541"/>
    </source>
</evidence>
<feature type="domain" description="General stress protein 17M-like" evidence="1">
    <location>
        <begin position="3"/>
        <end position="98"/>
    </location>
</feature>
<comment type="caution">
    <text evidence="2">The sequence shown here is derived from an EMBL/GenBank/DDBJ whole genome shotgun (WGS) entry which is preliminary data.</text>
</comment>
<evidence type="ECO:0000259" key="1">
    <source>
        <dbReference type="Pfam" id="PF11181"/>
    </source>
</evidence>
<name>A0A372LTK3_9BACI</name>
<dbReference type="InterPro" id="IPR025889">
    <property type="entry name" value="GSP17M-like_dom"/>
</dbReference>